<evidence type="ECO:0000313" key="4">
    <source>
        <dbReference type="EMBL" id="AVK76323.1"/>
    </source>
</evidence>
<feature type="domain" description="RING-type" evidence="3">
    <location>
        <begin position="109"/>
        <end position="145"/>
    </location>
</feature>
<dbReference type="GO" id="GO:0008270">
    <property type="term" value="F:zinc ion binding"/>
    <property type="evidence" value="ECO:0007669"/>
    <property type="project" value="UniProtKB-KW"/>
</dbReference>
<dbReference type="PANTHER" id="PTHR10666">
    <property type="entry name" value="UBIQUITIN"/>
    <property type="match status" value="1"/>
</dbReference>
<proteinExistence type="predicted"/>
<evidence type="ECO:0000259" key="2">
    <source>
        <dbReference type="PROSITE" id="PS50053"/>
    </source>
</evidence>
<dbReference type="InterPro" id="IPR019956">
    <property type="entry name" value="Ubiquitin_dom"/>
</dbReference>
<dbReference type="SMART" id="SM00213">
    <property type="entry name" value="UBQ"/>
    <property type="match status" value="1"/>
</dbReference>
<dbReference type="PRINTS" id="PR00348">
    <property type="entry name" value="UBIQUITIN"/>
</dbReference>
<dbReference type="EMBL" id="MG011690">
    <property type="protein sequence ID" value="AVK76323.1"/>
    <property type="molecule type" value="Genomic_DNA"/>
</dbReference>
<organism evidence="4">
    <name type="scientific">Pandoravirus neocaledonia</name>
    <dbReference type="NCBI Taxonomy" id="2107708"/>
    <lineage>
        <taxon>Viruses</taxon>
        <taxon>Pandoravirus</taxon>
    </lineage>
</organism>
<dbReference type="PROSITE" id="PS50053">
    <property type="entry name" value="UBIQUITIN_2"/>
    <property type="match status" value="1"/>
</dbReference>
<dbReference type="InterPro" id="IPR029071">
    <property type="entry name" value="Ubiquitin-like_domsf"/>
</dbReference>
<dbReference type="KEGG" id="vg:36843036"/>
<dbReference type="Gene3D" id="3.10.20.90">
    <property type="entry name" value="Phosphatidylinositol 3-kinase Catalytic Subunit, Chain A, domain 1"/>
    <property type="match status" value="1"/>
</dbReference>
<keyword evidence="1" id="KW-0479">Metal-binding</keyword>
<dbReference type="Proteomes" id="UP000249287">
    <property type="component" value="Segment"/>
</dbReference>
<feature type="domain" description="Ubiquitin-like" evidence="2">
    <location>
        <begin position="175"/>
        <end position="250"/>
    </location>
</feature>
<reference evidence="4" key="1">
    <citation type="journal article" date="2018" name="Nat. Commun.">
        <title>Diversity and evolution of the emerging Pandoraviridae family.</title>
        <authorList>
            <person name="Legendre M."/>
            <person name="Fabre E."/>
            <person name="Poirot O."/>
            <person name="Jeudy S."/>
            <person name="Lartigue A."/>
            <person name="Alempic J.M."/>
            <person name="Beucher L."/>
            <person name="Philippe N."/>
            <person name="Bertaux L."/>
            <person name="Christo-Foroux E."/>
            <person name="Labadie K."/>
            <person name="Coute Y."/>
            <person name="Abergel C."/>
            <person name="Claverie J.M."/>
        </authorList>
    </citation>
    <scope>NUCLEOTIDE SEQUENCE [LARGE SCALE GENOMIC DNA]</scope>
    <source>
        <strain evidence="4">Neocaledonia</strain>
    </source>
</reference>
<dbReference type="InterPro" id="IPR001841">
    <property type="entry name" value="Znf_RING"/>
</dbReference>
<dbReference type="InterPro" id="IPR050158">
    <property type="entry name" value="Ubiquitin_ubiquitin-like"/>
</dbReference>
<dbReference type="RefSeq" id="YP_009482326.1">
    <property type="nucleotide sequence ID" value="NC_037666.1"/>
</dbReference>
<dbReference type="Pfam" id="PF00240">
    <property type="entry name" value="ubiquitin"/>
    <property type="match status" value="1"/>
</dbReference>
<gene>
    <name evidence="4" type="ORF">pneo_cds_716</name>
</gene>
<evidence type="ECO:0000256" key="1">
    <source>
        <dbReference type="PROSITE-ProRule" id="PRU00175"/>
    </source>
</evidence>
<dbReference type="PROSITE" id="PS50089">
    <property type="entry name" value="ZF_RING_2"/>
    <property type="match status" value="1"/>
</dbReference>
<accession>A0A2U7UD10</accession>
<evidence type="ECO:0000259" key="3">
    <source>
        <dbReference type="PROSITE" id="PS50089"/>
    </source>
</evidence>
<dbReference type="InterPro" id="IPR000626">
    <property type="entry name" value="Ubiquitin-like_dom"/>
</dbReference>
<keyword evidence="1" id="KW-0862">Zinc</keyword>
<name>A0A2U7UD10_9VIRU</name>
<protein>
    <submittedName>
        <fullName evidence="4">Ubiquitin</fullName>
    </submittedName>
</protein>
<keyword evidence="1" id="KW-0863">Zinc-finger</keyword>
<dbReference type="SUPFAM" id="SSF54236">
    <property type="entry name" value="Ubiquitin-like"/>
    <property type="match status" value="1"/>
</dbReference>
<dbReference type="GeneID" id="36843036"/>
<sequence>MEPAKCTHGDRADPCREPKCAQHRVGDAVTHERPMAGNGSLVLVLIERKPALAVVREVIDSVYRVAPFRPAARCDHPAQQAGDAPDLIEIDMRAGRRGNEGINAPLPACCVCIDAASNCFLWCRCTMPCVCAECARRVSACPQCREPLARDSVPMSPYGWGNIGAIQPDSAKDEMTLSLKMLTGRWVAVKARRNDTVLKVKQAVQDSTGFHPTDQKLNFDGRWLDDRLALSFYRITDKSTVHLVIRLAGD</sequence>